<dbReference type="AlphaFoldDB" id="A0A1M4WYB3"/>
<accession>A0A1M4WYB3</accession>
<dbReference type="EMBL" id="FQUO01000003">
    <property type="protein sequence ID" value="SHE86043.1"/>
    <property type="molecule type" value="Genomic_DNA"/>
</dbReference>
<proteinExistence type="predicted"/>
<dbReference type="Proteomes" id="UP000184368">
    <property type="component" value="Unassembled WGS sequence"/>
</dbReference>
<protein>
    <submittedName>
        <fullName evidence="1">Uncharacterized protein</fullName>
    </submittedName>
</protein>
<dbReference type="STRING" id="1302690.BUE76_06495"/>
<sequence length="82" mass="9693">MKLSEFIVLEENDKNKAVLHQGILVAKQKAPEQIRFLFQLDQFYVELLCDQQSKKVCEYKAFTDMRFLQPYLDQIPINGLLE</sequence>
<organism evidence="1 2">
    <name type="scientific">Cnuella takakiae</name>
    <dbReference type="NCBI Taxonomy" id="1302690"/>
    <lineage>
        <taxon>Bacteria</taxon>
        <taxon>Pseudomonadati</taxon>
        <taxon>Bacteroidota</taxon>
        <taxon>Chitinophagia</taxon>
        <taxon>Chitinophagales</taxon>
        <taxon>Chitinophagaceae</taxon>
        <taxon>Cnuella</taxon>
    </lineage>
</organism>
<evidence type="ECO:0000313" key="2">
    <source>
        <dbReference type="Proteomes" id="UP000184368"/>
    </source>
</evidence>
<reference evidence="1 2" key="1">
    <citation type="submission" date="2016-11" db="EMBL/GenBank/DDBJ databases">
        <authorList>
            <person name="Jaros S."/>
            <person name="Januszkiewicz K."/>
            <person name="Wedrychowicz H."/>
        </authorList>
    </citation>
    <scope>NUCLEOTIDE SEQUENCE [LARGE SCALE GENOMIC DNA]</scope>
    <source>
        <strain evidence="1 2">DSM 26897</strain>
    </source>
</reference>
<name>A0A1M4WYB3_9BACT</name>
<evidence type="ECO:0000313" key="1">
    <source>
        <dbReference type="EMBL" id="SHE86043.1"/>
    </source>
</evidence>
<dbReference type="RefSeq" id="WP_073040693.1">
    <property type="nucleotide sequence ID" value="NZ_FQUO01000003.1"/>
</dbReference>
<gene>
    <name evidence="1" type="ORF">SAMN05444008_103181</name>
</gene>
<dbReference type="OrthoDB" id="678885at2"/>
<keyword evidence="2" id="KW-1185">Reference proteome</keyword>